<evidence type="ECO:0000313" key="1">
    <source>
        <dbReference type="EMBL" id="MBB3977352.1"/>
    </source>
</evidence>
<dbReference type="RefSeq" id="WP_183804685.1">
    <property type="nucleotide sequence ID" value="NZ_JACIEE010000005.1"/>
</dbReference>
<comment type="caution">
    <text evidence="1">The sequence shown here is derived from an EMBL/GenBank/DDBJ whole genome shotgun (WGS) entry which is preliminary data.</text>
</comment>
<protein>
    <submittedName>
        <fullName evidence="1">Uncharacterized protein</fullName>
    </submittedName>
</protein>
<dbReference type="Proteomes" id="UP000574761">
    <property type="component" value="Unassembled WGS sequence"/>
</dbReference>
<proteinExistence type="predicted"/>
<dbReference type="AlphaFoldDB" id="A0A7W6DB12"/>
<name>A0A7W6DB12_9HYPH</name>
<evidence type="ECO:0000313" key="2">
    <source>
        <dbReference type="Proteomes" id="UP000574761"/>
    </source>
</evidence>
<gene>
    <name evidence="1" type="ORF">GGQ64_002558</name>
</gene>
<accession>A0A7W6DB12</accession>
<dbReference type="EMBL" id="JACIEE010000005">
    <property type="protein sequence ID" value="MBB3977352.1"/>
    <property type="molecule type" value="Genomic_DNA"/>
</dbReference>
<sequence length="86" mass="9721">MTWQKKYRWVRTWGDETGIDGKPHEDYQGFDGEQNVGRIFLDLQTLKEGQWRWAGGFIRGVPVAMPNSAHGRGILGQAEGEMTNVG</sequence>
<reference evidence="1 2" key="1">
    <citation type="submission" date="2020-08" db="EMBL/GenBank/DDBJ databases">
        <title>Genomic Encyclopedia of Type Strains, Phase IV (KMG-IV): sequencing the most valuable type-strain genomes for metagenomic binning, comparative biology and taxonomic classification.</title>
        <authorList>
            <person name="Goeker M."/>
        </authorList>
    </citation>
    <scope>NUCLEOTIDE SEQUENCE [LARGE SCALE GENOMIC DNA]</scope>
    <source>
        <strain evidence="1 2">DSM 100211</strain>
    </source>
</reference>
<keyword evidence="2" id="KW-1185">Reference proteome</keyword>
<organism evidence="1 2">
    <name type="scientific">Mycoplana azooxidifex</name>
    <dbReference type="NCBI Taxonomy" id="1636188"/>
    <lineage>
        <taxon>Bacteria</taxon>
        <taxon>Pseudomonadati</taxon>
        <taxon>Pseudomonadota</taxon>
        <taxon>Alphaproteobacteria</taxon>
        <taxon>Hyphomicrobiales</taxon>
        <taxon>Rhizobiaceae</taxon>
        <taxon>Mycoplana</taxon>
    </lineage>
</organism>